<dbReference type="SUPFAM" id="SSF48452">
    <property type="entry name" value="TPR-like"/>
    <property type="match status" value="1"/>
</dbReference>
<dbReference type="PANTHER" id="PTHR46082:SF11">
    <property type="entry name" value="AAA+ ATPASE DOMAIN-CONTAINING PROTEIN-RELATED"/>
    <property type="match status" value="1"/>
</dbReference>
<feature type="region of interest" description="Disordered" evidence="1">
    <location>
        <begin position="176"/>
        <end position="199"/>
    </location>
</feature>
<organism evidence="2 3">
    <name type="scientific">Niveomyces insectorum RCEF 264</name>
    <dbReference type="NCBI Taxonomy" id="1081102"/>
    <lineage>
        <taxon>Eukaryota</taxon>
        <taxon>Fungi</taxon>
        <taxon>Dikarya</taxon>
        <taxon>Ascomycota</taxon>
        <taxon>Pezizomycotina</taxon>
        <taxon>Sordariomycetes</taxon>
        <taxon>Hypocreomycetidae</taxon>
        <taxon>Hypocreales</taxon>
        <taxon>Cordycipitaceae</taxon>
        <taxon>Niveomyces</taxon>
    </lineage>
</organism>
<dbReference type="Pfam" id="PF13424">
    <property type="entry name" value="TPR_12"/>
    <property type="match status" value="1"/>
</dbReference>
<dbReference type="OrthoDB" id="4868022at2759"/>
<accession>A0A167U5K2</accession>
<name>A0A167U5K2_9HYPO</name>
<reference evidence="2 3" key="1">
    <citation type="journal article" date="2016" name="Genome Biol. Evol.">
        <title>Divergent and convergent evolution of fungal pathogenicity.</title>
        <authorList>
            <person name="Shang Y."/>
            <person name="Xiao G."/>
            <person name="Zheng P."/>
            <person name="Cen K."/>
            <person name="Zhan S."/>
            <person name="Wang C."/>
        </authorList>
    </citation>
    <scope>NUCLEOTIDE SEQUENCE [LARGE SCALE GENOMIC DNA]</scope>
    <source>
        <strain evidence="2 3">RCEF 264</strain>
    </source>
</reference>
<proteinExistence type="predicted"/>
<sequence length="199" mass="21220">MSGLGFVVEFAEMLEERGRLADAEALQVLAMETATAKLGPDDLLTLRSKGDVASICFSQNRFAEAETLQLQVLAATQARLGPTNSNTLTCIHNLASTLWQVGRFEEAEKLAVQITETSKTTLGAVHPTTLDRMAGFARGPRRTGPLGGGRTIVFAGACGPEDQAWLGSSADAECDGWSRHPMEMPGPARRSGFNDGALR</sequence>
<dbReference type="InterPro" id="IPR053137">
    <property type="entry name" value="NLR-like"/>
</dbReference>
<dbReference type="Pfam" id="PF13374">
    <property type="entry name" value="TPR_10"/>
    <property type="match status" value="1"/>
</dbReference>
<dbReference type="EMBL" id="AZHD01000008">
    <property type="protein sequence ID" value="OAA61264.1"/>
    <property type="molecule type" value="Genomic_DNA"/>
</dbReference>
<evidence type="ECO:0000256" key="1">
    <source>
        <dbReference type="SAM" id="MobiDB-lite"/>
    </source>
</evidence>
<gene>
    <name evidence="2" type="ORF">SPI_05288</name>
</gene>
<protein>
    <submittedName>
        <fullName evidence="2">Tetratricopeptide-like helical</fullName>
    </submittedName>
</protein>
<comment type="caution">
    <text evidence="2">The sequence shown here is derived from an EMBL/GenBank/DDBJ whole genome shotgun (WGS) entry which is preliminary data.</text>
</comment>
<dbReference type="STRING" id="1081102.A0A167U5K2"/>
<dbReference type="PANTHER" id="PTHR46082">
    <property type="entry name" value="ATP/GTP-BINDING PROTEIN-RELATED"/>
    <property type="match status" value="1"/>
</dbReference>
<evidence type="ECO:0000313" key="3">
    <source>
        <dbReference type="Proteomes" id="UP000076874"/>
    </source>
</evidence>
<keyword evidence="3" id="KW-1185">Reference proteome</keyword>
<dbReference type="AlphaFoldDB" id="A0A167U5K2"/>
<evidence type="ECO:0000313" key="2">
    <source>
        <dbReference type="EMBL" id="OAA61264.1"/>
    </source>
</evidence>
<dbReference type="InterPro" id="IPR011990">
    <property type="entry name" value="TPR-like_helical_dom_sf"/>
</dbReference>
<dbReference type="Proteomes" id="UP000076874">
    <property type="component" value="Unassembled WGS sequence"/>
</dbReference>
<dbReference type="Gene3D" id="1.25.40.10">
    <property type="entry name" value="Tetratricopeptide repeat domain"/>
    <property type="match status" value="1"/>
</dbReference>